<evidence type="ECO:0000313" key="1">
    <source>
        <dbReference type="EMBL" id="RBA28403.1"/>
    </source>
</evidence>
<dbReference type="RefSeq" id="WP_113988892.1">
    <property type="nucleotide sequence ID" value="NZ_QLST01000007.1"/>
</dbReference>
<dbReference type="AlphaFoldDB" id="A0A365P1P9"/>
<sequence length="194" mass="21666">MKKITILRKSVLVALVTLGVASCKSKKVDAPVDAPKGEVKVEVLCSGPKYFTDKDFFRANSVGESPDQANSKRMALSNARLELAGQIEVTLKAVIDNYFNDVNSAGKQEYIAKYEGLSREVINQSISGTKTICEELTKTATGKYKTYIAIELNNAALLSTLNNRISADDRLKVDYNYEKFKETFNKEMEEFKNR</sequence>
<protein>
    <recommendedName>
        <fullName evidence="3">Lipoprotein</fullName>
    </recommendedName>
</protein>
<accession>A0A365P1P9</accession>
<evidence type="ECO:0000313" key="2">
    <source>
        <dbReference type="Proteomes" id="UP000253319"/>
    </source>
</evidence>
<name>A0A365P1P9_9FLAO</name>
<dbReference type="Proteomes" id="UP000253319">
    <property type="component" value="Unassembled WGS sequence"/>
</dbReference>
<comment type="caution">
    <text evidence="1">The sequence shown here is derived from an EMBL/GenBank/DDBJ whole genome shotgun (WGS) entry which is preliminary data.</text>
</comment>
<evidence type="ECO:0008006" key="3">
    <source>
        <dbReference type="Google" id="ProtNLM"/>
    </source>
</evidence>
<dbReference type="OrthoDB" id="1467026at2"/>
<gene>
    <name evidence="1" type="ORF">DPN68_06745</name>
</gene>
<keyword evidence="2" id="KW-1185">Reference proteome</keyword>
<proteinExistence type="predicted"/>
<reference evidence="1 2" key="1">
    <citation type="submission" date="2018-06" db="EMBL/GenBank/DDBJ databases">
        <title>Flavobacterium tibetense sp. nov., isolated from a wetland YonghuCo on Tibetan Plateau.</title>
        <authorList>
            <person name="Xing P."/>
            <person name="Phurbu D."/>
            <person name="Lu H."/>
        </authorList>
    </citation>
    <scope>NUCLEOTIDE SEQUENCE [LARGE SCALE GENOMIC DNA]</scope>
    <source>
        <strain evidence="1 2">YH5</strain>
    </source>
</reference>
<dbReference type="PROSITE" id="PS51257">
    <property type="entry name" value="PROKAR_LIPOPROTEIN"/>
    <property type="match status" value="1"/>
</dbReference>
<organism evidence="1 2">
    <name type="scientific">Flavobacterium tibetense</name>
    <dbReference type="NCBI Taxonomy" id="2233533"/>
    <lineage>
        <taxon>Bacteria</taxon>
        <taxon>Pseudomonadati</taxon>
        <taxon>Bacteroidota</taxon>
        <taxon>Flavobacteriia</taxon>
        <taxon>Flavobacteriales</taxon>
        <taxon>Flavobacteriaceae</taxon>
        <taxon>Flavobacterium</taxon>
    </lineage>
</organism>
<dbReference type="EMBL" id="QLST01000007">
    <property type="protein sequence ID" value="RBA28403.1"/>
    <property type="molecule type" value="Genomic_DNA"/>
</dbReference>